<dbReference type="RefSeq" id="WP_344688016.1">
    <property type="nucleotide sequence ID" value="NZ_BAAAVV010000002.1"/>
</dbReference>
<dbReference type="InterPro" id="IPR013656">
    <property type="entry name" value="PAS_4"/>
</dbReference>
<dbReference type="Gene3D" id="3.30.450.40">
    <property type="match status" value="1"/>
</dbReference>
<dbReference type="Proteomes" id="UP001499924">
    <property type="component" value="Unassembled WGS sequence"/>
</dbReference>
<feature type="domain" description="PAS" evidence="2">
    <location>
        <begin position="11"/>
        <end position="57"/>
    </location>
</feature>
<dbReference type="InterPro" id="IPR003018">
    <property type="entry name" value="GAF"/>
</dbReference>
<organism evidence="3 4">
    <name type="scientific">Blastococcus jejuensis</name>
    <dbReference type="NCBI Taxonomy" id="351224"/>
    <lineage>
        <taxon>Bacteria</taxon>
        <taxon>Bacillati</taxon>
        <taxon>Actinomycetota</taxon>
        <taxon>Actinomycetes</taxon>
        <taxon>Geodermatophilales</taxon>
        <taxon>Geodermatophilaceae</taxon>
        <taxon>Blastococcus</taxon>
    </lineage>
</organism>
<dbReference type="NCBIfam" id="TIGR00229">
    <property type="entry name" value="sensory_box"/>
    <property type="match status" value="1"/>
</dbReference>
<keyword evidence="1" id="KW-0378">Hydrolase</keyword>
<dbReference type="EMBL" id="BAAAVV010000002">
    <property type="protein sequence ID" value="GAA3163336.1"/>
    <property type="molecule type" value="Genomic_DNA"/>
</dbReference>
<dbReference type="SMART" id="SM00065">
    <property type="entry name" value="GAF"/>
    <property type="match status" value="1"/>
</dbReference>
<name>A0ABP6P0D4_9ACTN</name>
<dbReference type="SMART" id="SM00091">
    <property type="entry name" value="PAS"/>
    <property type="match status" value="1"/>
</dbReference>
<reference evidence="4" key="1">
    <citation type="journal article" date="2019" name="Int. J. Syst. Evol. Microbiol.">
        <title>The Global Catalogue of Microorganisms (GCM) 10K type strain sequencing project: providing services to taxonomists for standard genome sequencing and annotation.</title>
        <authorList>
            <consortium name="The Broad Institute Genomics Platform"/>
            <consortium name="The Broad Institute Genome Sequencing Center for Infectious Disease"/>
            <person name="Wu L."/>
            <person name="Ma J."/>
        </authorList>
    </citation>
    <scope>NUCLEOTIDE SEQUENCE [LARGE SCALE GENOMIC DNA]</scope>
    <source>
        <strain evidence="4">JCM 15614</strain>
    </source>
</reference>
<keyword evidence="4" id="KW-1185">Reference proteome</keyword>
<dbReference type="SUPFAM" id="SSF55785">
    <property type="entry name" value="PYP-like sensor domain (PAS domain)"/>
    <property type="match status" value="1"/>
</dbReference>
<comment type="caution">
    <text evidence="3">The sequence shown here is derived from an EMBL/GenBank/DDBJ whole genome shotgun (WGS) entry which is preliminary data.</text>
</comment>
<dbReference type="Gene3D" id="3.30.450.20">
    <property type="entry name" value="PAS domain"/>
    <property type="match status" value="1"/>
</dbReference>
<sequence length="560" mass="60369">MSDAVTSAPVDATLLAEALDALPAGVAVFDADWSIAYVNEAAAGILGRSRAELVDRNIWVALPELGGTILHSFLLHARSLERSVTWRGFYPPAGCWLIATAARVEDRLHVTLQESTAHRTDELTVVDADAAGPDAADGDTERLRYLAEVSEAMISTLDTGESVNQLVELVVPRLCDWATVSVVGDDGQGYDAGFAHRDPERLADLAAYLEKRTQAPAAEDNPMAQALLTGEPVHVDSIDPALVEPALGSDEVREIWRRLDAASFTIVPLRARNETFGALGMVNTSGRAPNTEMEIATAVEVARRASLAIDNTRLYGRQLKVAETLQRSLLTPPPQPDRLEIAVRYLPAASNMHVGGDWYDAFQQPDGATLLVIGDVVGHNVDAAAAMGQIRSVVRGIAYDRQEEPARILARVDEVVSGLAIGTLATALIARLEQTPEQERLGLRTLRWSSAGHLPPIVQRAAGGTELLDTRPEMLLGTEPGRTRTDHLATLHPGDTVVFYTDGLVEHGRTGIDEGLARLAALVERLRDCALDALCDGLLEQIVRHRSDDDVAIVAVRCQP</sequence>
<dbReference type="InterPro" id="IPR035965">
    <property type="entry name" value="PAS-like_dom_sf"/>
</dbReference>
<gene>
    <name evidence="3" type="ORF">GCM10010531_14180</name>
</gene>
<protein>
    <recommendedName>
        <fullName evidence="2">PAS domain-containing protein</fullName>
    </recommendedName>
</protein>
<dbReference type="Pfam" id="PF01590">
    <property type="entry name" value="GAF"/>
    <property type="match status" value="1"/>
</dbReference>
<dbReference type="InterPro" id="IPR052016">
    <property type="entry name" value="Bact_Sigma-Reg"/>
</dbReference>
<dbReference type="InterPro" id="IPR029016">
    <property type="entry name" value="GAF-like_dom_sf"/>
</dbReference>
<dbReference type="Gene3D" id="3.60.40.10">
    <property type="entry name" value="PPM-type phosphatase domain"/>
    <property type="match status" value="1"/>
</dbReference>
<dbReference type="SUPFAM" id="SSF55781">
    <property type="entry name" value="GAF domain-like"/>
    <property type="match status" value="1"/>
</dbReference>
<dbReference type="PROSITE" id="PS50112">
    <property type="entry name" value="PAS"/>
    <property type="match status" value="1"/>
</dbReference>
<dbReference type="InterPro" id="IPR000014">
    <property type="entry name" value="PAS"/>
</dbReference>
<evidence type="ECO:0000259" key="2">
    <source>
        <dbReference type="PROSITE" id="PS50112"/>
    </source>
</evidence>
<dbReference type="InterPro" id="IPR001932">
    <property type="entry name" value="PPM-type_phosphatase-like_dom"/>
</dbReference>
<evidence type="ECO:0000313" key="4">
    <source>
        <dbReference type="Proteomes" id="UP001499924"/>
    </source>
</evidence>
<dbReference type="Pfam" id="PF08448">
    <property type="entry name" value="PAS_4"/>
    <property type="match status" value="1"/>
</dbReference>
<dbReference type="SMART" id="SM00331">
    <property type="entry name" value="PP2C_SIG"/>
    <property type="match status" value="1"/>
</dbReference>
<evidence type="ECO:0000256" key="1">
    <source>
        <dbReference type="ARBA" id="ARBA00022801"/>
    </source>
</evidence>
<accession>A0ABP6P0D4</accession>
<evidence type="ECO:0000313" key="3">
    <source>
        <dbReference type="EMBL" id="GAA3163336.1"/>
    </source>
</evidence>
<dbReference type="CDD" id="cd00130">
    <property type="entry name" value="PAS"/>
    <property type="match status" value="1"/>
</dbReference>
<dbReference type="PANTHER" id="PTHR43156">
    <property type="entry name" value="STAGE II SPORULATION PROTEIN E-RELATED"/>
    <property type="match status" value="1"/>
</dbReference>
<dbReference type="Pfam" id="PF07228">
    <property type="entry name" value="SpoIIE"/>
    <property type="match status" value="1"/>
</dbReference>
<dbReference type="SUPFAM" id="SSF81606">
    <property type="entry name" value="PP2C-like"/>
    <property type="match status" value="1"/>
</dbReference>
<dbReference type="PANTHER" id="PTHR43156:SF2">
    <property type="entry name" value="STAGE II SPORULATION PROTEIN E"/>
    <property type="match status" value="1"/>
</dbReference>
<dbReference type="InterPro" id="IPR036457">
    <property type="entry name" value="PPM-type-like_dom_sf"/>
</dbReference>
<proteinExistence type="predicted"/>